<name>A0AAE1DGH6_9GAST</name>
<evidence type="ECO:0000256" key="1">
    <source>
        <dbReference type="SAM" id="MobiDB-lite"/>
    </source>
</evidence>
<protein>
    <submittedName>
        <fullName evidence="2">Uncharacterized protein</fullName>
    </submittedName>
</protein>
<organism evidence="2 3">
    <name type="scientific">Elysia crispata</name>
    <name type="common">lettuce slug</name>
    <dbReference type="NCBI Taxonomy" id="231223"/>
    <lineage>
        <taxon>Eukaryota</taxon>
        <taxon>Metazoa</taxon>
        <taxon>Spiralia</taxon>
        <taxon>Lophotrochozoa</taxon>
        <taxon>Mollusca</taxon>
        <taxon>Gastropoda</taxon>
        <taxon>Heterobranchia</taxon>
        <taxon>Euthyneura</taxon>
        <taxon>Panpulmonata</taxon>
        <taxon>Sacoglossa</taxon>
        <taxon>Placobranchoidea</taxon>
        <taxon>Plakobranchidae</taxon>
        <taxon>Elysia</taxon>
    </lineage>
</organism>
<sequence length="160" mass="18138">MLMRTGLTCLSRDLCEYPSDSLKGREQQDVLSHLGKEQDFSALPPTRTSGKPEKALTSPHALEIATMKPDLVWFSRVKFDFSLLPLPFTRRELHYPGLGKGEGGELWSRLDVWRRSSASSDTIELNGLTAGHHGLRPSSPHSICHRRWDPVLFQTPNLWF</sequence>
<dbReference type="EMBL" id="JAWDGP010003892">
    <property type="protein sequence ID" value="KAK3769711.1"/>
    <property type="molecule type" value="Genomic_DNA"/>
</dbReference>
<gene>
    <name evidence="2" type="ORF">RRG08_004960</name>
</gene>
<evidence type="ECO:0000313" key="2">
    <source>
        <dbReference type="EMBL" id="KAK3769711.1"/>
    </source>
</evidence>
<accession>A0AAE1DGH6</accession>
<keyword evidence="3" id="KW-1185">Reference proteome</keyword>
<comment type="caution">
    <text evidence="2">The sequence shown here is derived from an EMBL/GenBank/DDBJ whole genome shotgun (WGS) entry which is preliminary data.</text>
</comment>
<evidence type="ECO:0000313" key="3">
    <source>
        <dbReference type="Proteomes" id="UP001283361"/>
    </source>
</evidence>
<feature type="region of interest" description="Disordered" evidence="1">
    <location>
        <begin position="35"/>
        <end position="55"/>
    </location>
</feature>
<reference evidence="2" key="1">
    <citation type="journal article" date="2023" name="G3 (Bethesda)">
        <title>A reference genome for the long-term kleptoplast-retaining sea slug Elysia crispata morphotype clarki.</title>
        <authorList>
            <person name="Eastman K.E."/>
            <person name="Pendleton A.L."/>
            <person name="Shaikh M.A."/>
            <person name="Suttiyut T."/>
            <person name="Ogas R."/>
            <person name="Tomko P."/>
            <person name="Gavelis G."/>
            <person name="Widhalm J.R."/>
            <person name="Wisecaver J.H."/>
        </authorList>
    </citation>
    <scope>NUCLEOTIDE SEQUENCE</scope>
    <source>
        <strain evidence="2">ECLA1</strain>
    </source>
</reference>
<proteinExistence type="predicted"/>
<dbReference type="Proteomes" id="UP001283361">
    <property type="component" value="Unassembled WGS sequence"/>
</dbReference>
<dbReference type="AlphaFoldDB" id="A0AAE1DGH6"/>